<proteinExistence type="predicted"/>
<dbReference type="GO" id="GO:0016616">
    <property type="term" value="F:oxidoreductase activity, acting on the CH-OH group of donors, NAD or NADP as acceptor"/>
    <property type="evidence" value="ECO:0007669"/>
    <property type="project" value="InterPro"/>
</dbReference>
<accession>A0A453LBW3</accession>
<dbReference type="Gene3D" id="3.40.50.720">
    <property type="entry name" value="NAD(P)-binding Rossmann-like Domain"/>
    <property type="match status" value="1"/>
</dbReference>
<evidence type="ECO:0000259" key="1">
    <source>
        <dbReference type="Pfam" id="PF01073"/>
    </source>
</evidence>
<dbReference type="Gramene" id="AET5Gv20702600.18">
    <property type="protein sequence ID" value="AET5Gv20702600.18"/>
    <property type="gene ID" value="AET5Gv20702600"/>
</dbReference>
<name>A0A453LBW3_AEGTS</name>
<dbReference type="EnsemblPlants" id="AET5Gv20702600.18">
    <property type="protein sequence ID" value="AET5Gv20702600.18"/>
    <property type="gene ID" value="AET5Gv20702600"/>
</dbReference>
<reference evidence="3" key="1">
    <citation type="journal article" date="2014" name="Science">
        <title>Ancient hybridizations among the ancestral genomes of bread wheat.</title>
        <authorList>
            <consortium name="International Wheat Genome Sequencing Consortium,"/>
            <person name="Marcussen T."/>
            <person name="Sandve S.R."/>
            <person name="Heier L."/>
            <person name="Spannagl M."/>
            <person name="Pfeifer M."/>
            <person name="Jakobsen K.S."/>
            <person name="Wulff B.B."/>
            <person name="Steuernagel B."/>
            <person name="Mayer K.F."/>
            <person name="Olsen O.A."/>
        </authorList>
    </citation>
    <scope>NUCLEOTIDE SEQUENCE [LARGE SCALE GENOMIC DNA]</scope>
    <source>
        <strain evidence="3">cv. AL8/78</strain>
    </source>
</reference>
<protein>
    <recommendedName>
        <fullName evidence="1">3-beta hydroxysteroid dehydrogenase/isomerase domain-containing protein</fullName>
    </recommendedName>
</protein>
<evidence type="ECO:0000313" key="2">
    <source>
        <dbReference type="EnsemblPlants" id="AET5Gv20702600.18"/>
    </source>
</evidence>
<organism evidence="2 3">
    <name type="scientific">Aegilops tauschii subsp. strangulata</name>
    <name type="common">Goatgrass</name>
    <dbReference type="NCBI Taxonomy" id="200361"/>
    <lineage>
        <taxon>Eukaryota</taxon>
        <taxon>Viridiplantae</taxon>
        <taxon>Streptophyta</taxon>
        <taxon>Embryophyta</taxon>
        <taxon>Tracheophyta</taxon>
        <taxon>Spermatophyta</taxon>
        <taxon>Magnoliopsida</taxon>
        <taxon>Liliopsida</taxon>
        <taxon>Poales</taxon>
        <taxon>Poaceae</taxon>
        <taxon>BOP clade</taxon>
        <taxon>Pooideae</taxon>
        <taxon>Triticodae</taxon>
        <taxon>Triticeae</taxon>
        <taxon>Triticinae</taxon>
        <taxon>Aegilops</taxon>
    </lineage>
</organism>
<dbReference type="SUPFAM" id="SSF51735">
    <property type="entry name" value="NAD(P)-binding Rossmann-fold domains"/>
    <property type="match status" value="1"/>
</dbReference>
<evidence type="ECO:0000313" key="3">
    <source>
        <dbReference type="Proteomes" id="UP000015105"/>
    </source>
</evidence>
<reference evidence="2" key="4">
    <citation type="submission" date="2019-03" db="UniProtKB">
        <authorList>
            <consortium name="EnsemblPlants"/>
        </authorList>
    </citation>
    <scope>IDENTIFICATION</scope>
</reference>
<sequence length="138" mass="13608">APMATAEPGPASPSPLAPLRPACAVTFGRSTLLGRHLAAALAASRRWSAVAVLDPSPSAASPAAPLAHVTVDLSDPAAALGPALAGVAAVFHVDPTSAADAAADGSFLSLHRVAAEGTRRLLAACRASGVRRVVYTGS</sequence>
<dbReference type="AlphaFoldDB" id="A0A453LBW3"/>
<dbReference type="InterPro" id="IPR036291">
    <property type="entry name" value="NAD(P)-bd_dom_sf"/>
</dbReference>
<keyword evidence="3" id="KW-1185">Reference proteome</keyword>
<reference evidence="2" key="5">
    <citation type="journal article" date="2021" name="G3 (Bethesda)">
        <title>Aegilops tauschii genome assembly Aet v5.0 features greater sequence contiguity and improved annotation.</title>
        <authorList>
            <person name="Wang L."/>
            <person name="Zhu T."/>
            <person name="Rodriguez J.C."/>
            <person name="Deal K.R."/>
            <person name="Dubcovsky J."/>
            <person name="McGuire P.E."/>
            <person name="Lux T."/>
            <person name="Spannagl M."/>
            <person name="Mayer K.F.X."/>
            <person name="Baldrich P."/>
            <person name="Meyers B.C."/>
            <person name="Huo N."/>
            <person name="Gu Y.Q."/>
            <person name="Zhou H."/>
            <person name="Devos K.M."/>
            <person name="Bennetzen J.L."/>
            <person name="Unver T."/>
            <person name="Budak H."/>
            <person name="Gulick P.J."/>
            <person name="Galiba G."/>
            <person name="Kalapos B."/>
            <person name="Nelson D.R."/>
            <person name="Li P."/>
            <person name="You F.M."/>
            <person name="Luo M.C."/>
            <person name="Dvorak J."/>
        </authorList>
    </citation>
    <scope>NUCLEOTIDE SEQUENCE [LARGE SCALE GENOMIC DNA]</scope>
    <source>
        <strain evidence="2">cv. AL8/78</strain>
    </source>
</reference>
<dbReference type="Proteomes" id="UP000015105">
    <property type="component" value="Chromosome 5D"/>
</dbReference>
<feature type="domain" description="3-beta hydroxysteroid dehydrogenase/isomerase" evidence="1">
    <location>
        <begin position="28"/>
        <end position="138"/>
    </location>
</feature>
<dbReference type="GO" id="GO:0006694">
    <property type="term" value="P:steroid biosynthetic process"/>
    <property type="evidence" value="ECO:0007669"/>
    <property type="project" value="InterPro"/>
</dbReference>
<reference evidence="3" key="2">
    <citation type="journal article" date="2017" name="Nat. Plants">
        <title>The Aegilops tauschii genome reveals multiple impacts of transposons.</title>
        <authorList>
            <person name="Zhao G."/>
            <person name="Zou C."/>
            <person name="Li K."/>
            <person name="Wang K."/>
            <person name="Li T."/>
            <person name="Gao L."/>
            <person name="Zhang X."/>
            <person name="Wang H."/>
            <person name="Yang Z."/>
            <person name="Liu X."/>
            <person name="Jiang W."/>
            <person name="Mao L."/>
            <person name="Kong X."/>
            <person name="Jiao Y."/>
            <person name="Jia J."/>
        </authorList>
    </citation>
    <scope>NUCLEOTIDE SEQUENCE [LARGE SCALE GENOMIC DNA]</scope>
    <source>
        <strain evidence="3">cv. AL8/78</strain>
    </source>
</reference>
<reference evidence="2" key="3">
    <citation type="journal article" date="2017" name="Nature">
        <title>Genome sequence of the progenitor of the wheat D genome Aegilops tauschii.</title>
        <authorList>
            <person name="Luo M.C."/>
            <person name="Gu Y.Q."/>
            <person name="Puiu D."/>
            <person name="Wang H."/>
            <person name="Twardziok S.O."/>
            <person name="Deal K.R."/>
            <person name="Huo N."/>
            <person name="Zhu T."/>
            <person name="Wang L."/>
            <person name="Wang Y."/>
            <person name="McGuire P.E."/>
            <person name="Liu S."/>
            <person name="Long H."/>
            <person name="Ramasamy R.K."/>
            <person name="Rodriguez J.C."/>
            <person name="Van S.L."/>
            <person name="Yuan L."/>
            <person name="Wang Z."/>
            <person name="Xia Z."/>
            <person name="Xiao L."/>
            <person name="Anderson O.D."/>
            <person name="Ouyang S."/>
            <person name="Liang Y."/>
            <person name="Zimin A.V."/>
            <person name="Pertea G."/>
            <person name="Qi P."/>
            <person name="Bennetzen J.L."/>
            <person name="Dai X."/>
            <person name="Dawson M.W."/>
            <person name="Muller H.G."/>
            <person name="Kugler K."/>
            <person name="Rivarola-Duarte L."/>
            <person name="Spannagl M."/>
            <person name="Mayer K.F.X."/>
            <person name="Lu F.H."/>
            <person name="Bevan M.W."/>
            <person name="Leroy P."/>
            <person name="Li P."/>
            <person name="You F.M."/>
            <person name="Sun Q."/>
            <person name="Liu Z."/>
            <person name="Lyons E."/>
            <person name="Wicker T."/>
            <person name="Salzberg S.L."/>
            <person name="Devos K.M."/>
            <person name="Dvorak J."/>
        </authorList>
    </citation>
    <scope>NUCLEOTIDE SEQUENCE [LARGE SCALE GENOMIC DNA]</scope>
    <source>
        <strain evidence="2">cv. AL8/78</strain>
    </source>
</reference>
<dbReference type="InterPro" id="IPR002225">
    <property type="entry name" value="3Beta_OHSteriod_DH/Estase"/>
</dbReference>
<dbReference type="Pfam" id="PF01073">
    <property type="entry name" value="3Beta_HSD"/>
    <property type="match status" value="1"/>
</dbReference>